<feature type="compositionally biased region" description="Gly residues" evidence="7">
    <location>
        <begin position="119"/>
        <end position="130"/>
    </location>
</feature>
<feature type="DNA-binding region" description="Homeobox" evidence="5">
    <location>
        <begin position="446"/>
        <end position="505"/>
    </location>
</feature>
<evidence type="ECO:0000256" key="5">
    <source>
        <dbReference type="PROSITE-ProRule" id="PRU00108"/>
    </source>
</evidence>
<dbReference type="PROSITE" id="PS00027">
    <property type="entry name" value="HOMEOBOX_1"/>
    <property type="match status" value="1"/>
</dbReference>
<reference evidence="10 11" key="1">
    <citation type="submission" date="2016-03" db="EMBL/GenBank/DDBJ databases">
        <title>EvidentialGene: Evidence-directed Construction of Genes on Genomes.</title>
        <authorList>
            <person name="Gilbert D.G."/>
            <person name="Choi J.-H."/>
            <person name="Mockaitis K."/>
            <person name="Colbourne J."/>
            <person name="Pfrender M."/>
        </authorList>
    </citation>
    <scope>NUCLEOTIDE SEQUENCE [LARGE SCALE GENOMIC DNA]</scope>
    <source>
        <strain evidence="10 11">Xinb3</strain>
        <tissue evidence="10">Complete organism</tissue>
    </source>
</reference>
<dbReference type="CDD" id="cd00086">
    <property type="entry name" value="homeodomain"/>
    <property type="match status" value="1"/>
</dbReference>
<feature type="domain" description="Homeobox" evidence="9">
    <location>
        <begin position="444"/>
        <end position="504"/>
    </location>
</feature>
<evidence type="ECO:0000259" key="9">
    <source>
        <dbReference type="PROSITE" id="PS50071"/>
    </source>
</evidence>
<evidence type="ECO:0000256" key="3">
    <source>
        <dbReference type="ARBA" id="ARBA00023155"/>
    </source>
</evidence>
<feature type="transmembrane region" description="Helical" evidence="8">
    <location>
        <begin position="368"/>
        <end position="388"/>
    </location>
</feature>
<comment type="subcellular location">
    <subcellularLocation>
        <location evidence="1 5 6">Nucleus</location>
    </subcellularLocation>
</comment>
<feature type="compositionally biased region" description="Polar residues" evidence="7">
    <location>
        <begin position="262"/>
        <end position="274"/>
    </location>
</feature>
<keyword evidence="8" id="KW-0472">Membrane</keyword>
<feature type="compositionally biased region" description="Pro residues" evidence="7">
    <location>
        <begin position="219"/>
        <end position="235"/>
    </location>
</feature>
<evidence type="ECO:0000256" key="6">
    <source>
        <dbReference type="RuleBase" id="RU000682"/>
    </source>
</evidence>
<evidence type="ECO:0000256" key="4">
    <source>
        <dbReference type="ARBA" id="ARBA00023242"/>
    </source>
</evidence>
<keyword evidence="8" id="KW-0812">Transmembrane</keyword>
<feature type="compositionally biased region" description="Low complexity" evidence="7">
    <location>
        <begin position="275"/>
        <end position="286"/>
    </location>
</feature>
<proteinExistence type="predicted"/>
<dbReference type="Pfam" id="PF00046">
    <property type="entry name" value="Homeodomain"/>
    <property type="match status" value="1"/>
</dbReference>
<feature type="region of interest" description="Disordered" evidence="7">
    <location>
        <begin position="539"/>
        <end position="595"/>
    </location>
</feature>
<dbReference type="Proteomes" id="UP000076858">
    <property type="component" value="Unassembled WGS sequence"/>
</dbReference>
<dbReference type="PANTHER" id="PTHR24340:SF73">
    <property type="entry name" value="HOMEOBOX PROTEIN BAGPIPE-RELATED"/>
    <property type="match status" value="1"/>
</dbReference>
<dbReference type="InterPro" id="IPR050394">
    <property type="entry name" value="Homeobox_NK-like"/>
</dbReference>
<dbReference type="InterPro" id="IPR001356">
    <property type="entry name" value="HD"/>
</dbReference>
<feature type="compositionally biased region" description="Polar residues" evidence="7">
    <location>
        <begin position="549"/>
        <end position="572"/>
    </location>
</feature>
<dbReference type="SUPFAM" id="SSF46689">
    <property type="entry name" value="Homeodomain-like"/>
    <property type="match status" value="1"/>
</dbReference>
<keyword evidence="3 5" id="KW-0371">Homeobox</keyword>
<feature type="region of interest" description="Disordered" evidence="7">
    <location>
        <begin position="1"/>
        <end position="20"/>
    </location>
</feature>
<dbReference type="PROSITE" id="PS50071">
    <property type="entry name" value="HOMEOBOX_2"/>
    <property type="match status" value="1"/>
</dbReference>
<protein>
    <submittedName>
        <fullName evidence="10">Putative Homeobox expressed in ES cells 1</fullName>
    </submittedName>
</protein>
<evidence type="ECO:0000256" key="1">
    <source>
        <dbReference type="ARBA" id="ARBA00004123"/>
    </source>
</evidence>
<name>A0A164LCY1_9CRUS</name>
<gene>
    <name evidence="10" type="ORF">APZ42_033104</name>
</gene>
<dbReference type="STRING" id="35525.A0A164LCY1"/>
<dbReference type="Gene3D" id="1.10.10.60">
    <property type="entry name" value="Homeodomain-like"/>
    <property type="match status" value="1"/>
</dbReference>
<keyword evidence="11" id="KW-1185">Reference proteome</keyword>
<dbReference type="InterPro" id="IPR020479">
    <property type="entry name" value="HD_metazoa"/>
</dbReference>
<feature type="compositionally biased region" description="Acidic residues" evidence="7">
    <location>
        <begin position="287"/>
        <end position="309"/>
    </location>
</feature>
<feature type="region of interest" description="Disordered" evidence="7">
    <location>
        <begin position="113"/>
        <end position="138"/>
    </location>
</feature>
<dbReference type="GO" id="GO:0030154">
    <property type="term" value="P:cell differentiation"/>
    <property type="evidence" value="ECO:0007669"/>
    <property type="project" value="TreeGrafter"/>
</dbReference>
<dbReference type="InterPro" id="IPR017970">
    <property type="entry name" value="Homeobox_CS"/>
</dbReference>
<dbReference type="AlphaFoldDB" id="A0A164LCY1"/>
<feature type="region of interest" description="Disordered" evidence="7">
    <location>
        <begin position="197"/>
        <end position="235"/>
    </location>
</feature>
<dbReference type="PANTHER" id="PTHR24340">
    <property type="entry name" value="HOMEOBOX PROTEIN NKX"/>
    <property type="match status" value="1"/>
</dbReference>
<feature type="compositionally biased region" description="Basic residues" evidence="7">
    <location>
        <begin position="586"/>
        <end position="595"/>
    </location>
</feature>
<comment type="caution">
    <text evidence="10">The sequence shown here is derived from an EMBL/GenBank/DDBJ whole genome shotgun (WGS) entry which is preliminary data.</text>
</comment>
<keyword evidence="4 5" id="KW-0539">Nucleus</keyword>
<dbReference type="OrthoDB" id="6159439at2759"/>
<dbReference type="GO" id="GO:0005634">
    <property type="term" value="C:nucleus"/>
    <property type="evidence" value="ECO:0007669"/>
    <property type="project" value="UniProtKB-SubCell"/>
</dbReference>
<evidence type="ECO:0000256" key="7">
    <source>
        <dbReference type="SAM" id="MobiDB-lite"/>
    </source>
</evidence>
<dbReference type="GO" id="GO:0000978">
    <property type="term" value="F:RNA polymerase II cis-regulatory region sequence-specific DNA binding"/>
    <property type="evidence" value="ECO:0007669"/>
    <property type="project" value="TreeGrafter"/>
</dbReference>
<evidence type="ECO:0000313" key="11">
    <source>
        <dbReference type="Proteomes" id="UP000076858"/>
    </source>
</evidence>
<dbReference type="EMBL" id="LRGB01003146">
    <property type="protein sequence ID" value="KZS03996.1"/>
    <property type="molecule type" value="Genomic_DNA"/>
</dbReference>
<feature type="compositionally biased region" description="Polar residues" evidence="7">
    <location>
        <begin position="313"/>
        <end position="323"/>
    </location>
</feature>
<evidence type="ECO:0000313" key="10">
    <source>
        <dbReference type="EMBL" id="KZS03996.1"/>
    </source>
</evidence>
<sequence length="628" mass="70343">MKDVYIGNSDTDVPDDDDDNKMTADATVLLPTRNTQSLPLLATAKTEWIVLLFLFSHLIKESVDCTSFIRCKRIQLSELWPSRKLCPLKHGVWETRIEDGQDQNNDRLLELNEKKREAGGGGGNREGVGDNGRTWQPAKPPLQQSISVLYILHLPPHSSRSAYKVSGVWSGPVQLCHPADGIRKEYPNNCDQLSDELQSKEQKWIPTKNGSSKASADPPSVPAPSPSTPSPAQPTVPPSYPWFLFNHPPCWPLLMPDASAQTAGTTKAHSQADISNSSALTTVSSSPEEDDDRLSDDDELFDHDDDDDGSNSIIGSLVSSTDDGQQEDPLDMRANNHRRRNRTPRDHFNSMFPRTLTLFIRFRNRKRILFFFVGWAGLGGLRIIYITLMDRMLMDSEQAANGERSMASLPSLHHHLHQQQMHHHHHQMRMAAAAGGLGMVVSGGRKKRSRAAFSHGQVFELERRFGHQKYLSGPERADLAQMLKLTETQVKIWFQNRRYKTKRRQLQQQQQQHDVAAATMALNNMAAARRVAIRVLSERQTSGSTSSSVHQLHNQHPGMMTNNQRSSSTSAMTAGPHHPTFAGLAAHHHHQPAQHHHNLHHPFYYCPPAYLAMAPSTTDPFISNTTTP</sequence>
<feature type="region of interest" description="Disordered" evidence="7">
    <location>
        <begin position="262"/>
        <end position="347"/>
    </location>
</feature>
<keyword evidence="8" id="KW-1133">Transmembrane helix</keyword>
<dbReference type="SMART" id="SM00389">
    <property type="entry name" value="HOX"/>
    <property type="match status" value="1"/>
</dbReference>
<dbReference type="InterPro" id="IPR009057">
    <property type="entry name" value="Homeodomain-like_sf"/>
</dbReference>
<keyword evidence="2 5" id="KW-0238">DNA-binding</keyword>
<dbReference type="GO" id="GO:0000981">
    <property type="term" value="F:DNA-binding transcription factor activity, RNA polymerase II-specific"/>
    <property type="evidence" value="ECO:0007669"/>
    <property type="project" value="InterPro"/>
</dbReference>
<evidence type="ECO:0000256" key="2">
    <source>
        <dbReference type="ARBA" id="ARBA00023125"/>
    </source>
</evidence>
<organism evidence="10 11">
    <name type="scientific">Daphnia magna</name>
    <dbReference type="NCBI Taxonomy" id="35525"/>
    <lineage>
        <taxon>Eukaryota</taxon>
        <taxon>Metazoa</taxon>
        <taxon>Ecdysozoa</taxon>
        <taxon>Arthropoda</taxon>
        <taxon>Crustacea</taxon>
        <taxon>Branchiopoda</taxon>
        <taxon>Diplostraca</taxon>
        <taxon>Cladocera</taxon>
        <taxon>Anomopoda</taxon>
        <taxon>Daphniidae</taxon>
        <taxon>Daphnia</taxon>
    </lineage>
</organism>
<accession>A0A164LCY1</accession>
<dbReference type="PRINTS" id="PR00024">
    <property type="entry name" value="HOMEOBOX"/>
</dbReference>
<evidence type="ECO:0000256" key="8">
    <source>
        <dbReference type="SAM" id="Phobius"/>
    </source>
</evidence>